<dbReference type="STRING" id="1036779.SAMN04515666_10217"/>
<evidence type="ECO:0000313" key="2">
    <source>
        <dbReference type="EMBL" id="SEK79422.1"/>
    </source>
</evidence>
<sequence length="167" mass="18089">MFVLDPTTLVGFHTWLSLIAIVAGFPMTAALLKGHLSPRWNGIYLSTAFACSATGYAFPFDRVLPSHIVGAVSLVLIVLAGLALYAFALRDVWRRIYAITAVLSFYLLIFVLIAQLFLKVNVLHDMAPTQSEPPFAIAQVLALIVFLILTLLAARRFGAGVAAARTA</sequence>
<name>A0A1H7JY64_9HYPH</name>
<protein>
    <recommendedName>
        <fullName evidence="4">DUF2231 domain-containing protein</fullName>
    </recommendedName>
</protein>
<dbReference type="OrthoDB" id="122197at2"/>
<dbReference type="Proteomes" id="UP000199664">
    <property type="component" value="Unassembled WGS sequence"/>
</dbReference>
<feature type="transmembrane region" description="Helical" evidence="1">
    <location>
        <begin position="66"/>
        <end position="89"/>
    </location>
</feature>
<evidence type="ECO:0000256" key="1">
    <source>
        <dbReference type="SAM" id="Phobius"/>
    </source>
</evidence>
<keyword evidence="1" id="KW-0472">Membrane</keyword>
<evidence type="ECO:0000313" key="3">
    <source>
        <dbReference type="Proteomes" id="UP000199664"/>
    </source>
</evidence>
<evidence type="ECO:0008006" key="4">
    <source>
        <dbReference type="Google" id="ProtNLM"/>
    </source>
</evidence>
<keyword evidence="1" id="KW-0812">Transmembrane</keyword>
<dbReference type="AlphaFoldDB" id="A0A1H7JY64"/>
<accession>A0A1H7JY64</accession>
<reference evidence="3" key="1">
    <citation type="submission" date="2016-10" db="EMBL/GenBank/DDBJ databases">
        <authorList>
            <person name="Varghese N."/>
            <person name="Submissions S."/>
        </authorList>
    </citation>
    <scope>NUCLEOTIDE SEQUENCE [LARGE SCALE GENOMIC DNA]</scope>
    <source>
        <strain evidence="3">LMG 26383,CCUG 61248,R- 45681</strain>
    </source>
</reference>
<keyword evidence="3" id="KW-1185">Reference proteome</keyword>
<feature type="transmembrane region" description="Helical" evidence="1">
    <location>
        <begin position="96"/>
        <end position="116"/>
    </location>
</feature>
<keyword evidence="1" id="KW-1133">Transmembrane helix</keyword>
<organism evidence="2 3">
    <name type="scientific">Bosea lupini</name>
    <dbReference type="NCBI Taxonomy" id="1036779"/>
    <lineage>
        <taxon>Bacteria</taxon>
        <taxon>Pseudomonadati</taxon>
        <taxon>Pseudomonadota</taxon>
        <taxon>Alphaproteobacteria</taxon>
        <taxon>Hyphomicrobiales</taxon>
        <taxon>Boseaceae</taxon>
        <taxon>Bosea</taxon>
    </lineage>
</organism>
<gene>
    <name evidence="2" type="ORF">SAMN04515666_10217</name>
</gene>
<dbReference type="RefSeq" id="WP_091830686.1">
    <property type="nucleotide sequence ID" value="NZ_FOAN01000002.1"/>
</dbReference>
<feature type="transmembrane region" description="Helical" evidence="1">
    <location>
        <begin position="43"/>
        <end position="60"/>
    </location>
</feature>
<proteinExistence type="predicted"/>
<feature type="transmembrane region" description="Helical" evidence="1">
    <location>
        <begin position="136"/>
        <end position="154"/>
    </location>
</feature>
<dbReference type="EMBL" id="FOAN01000002">
    <property type="protein sequence ID" value="SEK79422.1"/>
    <property type="molecule type" value="Genomic_DNA"/>
</dbReference>
<feature type="transmembrane region" description="Helical" evidence="1">
    <location>
        <begin position="12"/>
        <end position="31"/>
    </location>
</feature>